<organism evidence="1 2">
    <name type="scientific">Aquamicrobium terrae</name>
    <dbReference type="NCBI Taxonomy" id="1324945"/>
    <lineage>
        <taxon>Bacteria</taxon>
        <taxon>Pseudomonadati</taxon>
        <taxon>Pseudomonadota</taxon>
        <taxon>Alphaproteobacteria</taxon>
        <taxon>Hyphomicrobiales</taxon>
        <taxon>Phyllobacteriaceae</taxon>
        <taxon>Aquamicrobium</taxon>
    </lineage>
</organism>
<proteinExistence type="predicted"/>
<protein>
    <recommendedName>
        <fullName evidence="3">Pectate lyase superfamily protein domain-containing protein</fullName>
    </recommendedName>
</protein>
<evidence type="ECO:0000313" key="2">
    <source>
        <dbReference type="Proteomes" id="UP001549076"/>
    </source>
</evidence>
<name>A0ABV2MZA8_9HYPH</name>
<dbReference type="Proteomes" id="UP001549076">
    <property type="component" value="Unassembled WGS sequence"/>
</dbReference>
<evidence type="ECO:0000313" key="1">
    <source>
        <dbReference type="EMBL" id="MET3792111.1"/>
    </source>
</evidence>
<gene>
    <name evidence="1" type="ORF">ABID37_002326</name>
</gene>
<comment type="caution">
    <text evidence="1">The sequence shown here is derived from an EMBL/GenBank/DDBJ whole genome shotgun (WGS) entry which is preliminary data.</text>
</comment>
<keyword evidence="2" id="KW-1185">Reference proteome</keyword>
<reference evidence="1 2" key="1">
    <citation type="submission" date="2024-06" db="EMBL/GenBank/DDBJ databases">
        <title>Genomic Encyclopedia of Type Strains, Phase IV (KMG-IV): sequencing the most valuable type-strain genomes for metagenomic binning, comparative biology and taxonomic classification.</title>
        <authorList>
            <person name="Goeker M."/>
        </authorList>
    </citation>
    <scope>NUCLEOTIDE SEQUENCE [LARGE SCALE GENOMIC DNA]</scope>
    <source>
        <strain evidence="1 2">DSM 27865</strain>
    </source>
</reference>
<dbReference type="RefSeq" id="WP_354194818.1">
    <property type="nucleotide sequence ID" value="NZ_JBEPML010000007.1"/>
</dbReference>
<sequence>MFDMMQLPWIFGMKADHWSDDSAALQAMVDWAFSQNIRDVYLPPQAIGLGSSVFIPYGIMLHGQSSSYDLTRPSTRFITITGASYANGFMMGFNTTDNSTEGDGGFYYGGGMDNVCFLDEAGLGNAKGIIAFGNNLEFKNVGGRFMLQVLNRAESAYSDNLRIINPYYSNSTDPEVAQFAIAGGGDGLIIECGNFPPDQSRAIEIGPFTYGGAFGGVIRQCINGSMYIDGYNITIENWHAENSTLKVGVTAHVMVVNSNIGEDTLLTEPPIQMVDSMEFGNSSFLELNNVAFRWSGIGQFYSSCDFDLSVYFEANVAIKNCRRIVNGVNSVTVNTGIRVAQEDKVTPVPGWEPYADLLSRNGQILPGYNVVLDHAIPSATAVYQGIWSAQRNTSTANAWRIATGTYYYNSVRMYDTTNQIGIASVNGEKSINVSNTSSTVSLADYSSPRSAGVGPVQGMTRFYRGTAAGVYNAYADVPILAPDPAGVTDDGDYIGGVRWKSRTPGGIDTIYPPDLTVPWHVYGVGMLKNMVPVITTPANTAVTLRVASDQQVIYSSPITANRAVTLPALGRKGDRVLVTRTSGATGAFNVTIAYGGGSTTLAAPTRAASAEFMHNGTNWVLIAQSSV</sequence>
<dbReference type="InterPro" id="IPR011050">
    <property type="entry name" value="Pectin_lyase_fold/virulence"/>
</dbReference>
<accession>A0ABV2MZA8</accession>
<dbReference type="EMBL" id="JBEPML010000007">
    <property type="protein sequence ID" value="MET3792111.1"/>
    <property type="molecule type" value="Genomic_DNA"/>
</dbReference>
<dbReference type="SUPFAM" id="SSF51126">
    <property type="entry name" value="Pectin lyase-like"/>
    <property type="match status" value="1"/>
</dbReference>
<evidence type="ECO:0008006" key="3">
    <source>
        <dbReference type="Google" id="ProtNLM"/>
    </source>
</evidence>